<organism evidence="3 4">
    <name type="scientific">Streptomyces albiaxialis</name>
    <dbReference type="NCBI Taxonomy" id="329523"/>
    <lineage>
        <taxon>Bacteria</taxon>
        <taxon>Bacillati</taxon>
        <taxon>Actinomycetota</taxon>
        <taxon>Actinomycetes</taxon>
        <taxon>Kitasatosporales</taxon>
        <taxon>Streptomycetaceae</taxon>
        <taxon>Streptomyces</taxon>
    </lineage>
</organism>
<dbReference type="RefSeq" id="WP_344530286.1">
    <property type="nucleotide sequence ID" value="NZ_BAAAPE010000010.1"/>
</dbReference>
<dbReference type="GO" id="GO:0016787">
    <property type="term" value="F:hydrolase activity"/>
    <property type="evidence" value="ECO:0007669"/>
    <property type="project" value="UniProtKB-KW"/>
</dbReference>
<dbReference type="Pfam" id="PF03009">
    <property type="entry name" value="GDPD"/>
    <property type="match status" value="1"/>
</dbReference>
<protein>
    <submittedName>
        <fullName evidence="3">Hydrolase</fullName>
    </submittedName>
</protein>
<accession>A0ABN2W682</accession>
<dbReference type="Gene3D" id="3.20.20.190">
    <property type="entry name" value="Phosphatidylinositol (PI) phosphodiesterase"/>
    <property type="match status" value="1"/>
</dbReference>
<dbReference type="InterPro" id="IPR017946">
    <property type="entry name" value="PLC-like_Pdiesterase_TIM-brl"/>
</dbReference>
<dbReference type="PANTHER" id="PTHR46211">
    <property type="entry name" value="GLYCEROPHOSPHORYL DIESTER PHOSPHODIESTERASE"/>
    <property type="match status" value="1"/>
</dbReference>
<gene>
    <name evidence="3" type="ORF">GCM10009801_41430</name>
</gene>
<evidence type="ECO:0000259" key="2">
    <source>
        <dbReference type="PROSITE" id="PS51704"/>
    </source>
</evidence>
<dbReference type="PANTHER" id="PTHR46211:SF1">
    <property type="entry name" value="GLYCEROPHOSPHODIESTER PHOSPHODIESTERASE, CYTOPLASMIC"/>
    <property type="match status" value="1"/>
</dbReference>
<keyword evidence="1" id="KW-0732">Signal</keyword>
<evidence type="ECO:0000256" key="1">
    <source>
        <dbReference type="SAM" id="SignalP"/>
    </source>
</evidence>
<sequence length="303" mass="33129">MSIRPLTATATAGGALLGMTALFLTAAPGAAAAPQSDSPLPVAHRGASAYAPENTLAAVDKADELGIQWVENDVQRTKDGKLVILHDTTLARTTDVEQKFPDRAPWNVADFTAKEIRKLDAGSWFNKRFKGERIPTLHEYMQRVSRNGQRLLMELKAPELYPGIEKQTLAELRKDGWLDKHHLKKKLIVQSFNATSVEKVHELKPAVKTGFLGNPAASELKKYAKFSDQINPRHAAVTKDYVQAIHGVKGPHGRPLEVFTWTVDDAATAVRVARAGVDGIISNKPDLVRDATRGLGSGLDLDY</sequence>
<reference evidence="3 4" key="1">
    <citation type="journal article" date="2019" name="Int. J. Syst. Evol. Microbiol.">
        <title>The Global Catalogue of Microorganisms (GCM) 10K type strain sequencing project: providing services to taxonomists for standard genome sequencing and annotation.</title>
        <authorList>
            <consortium name="The Broad Institute Genomics Platform"/>
            <consortium name="The Broad Institute Genome Sequencing Center for Infectious Disease"/>
            <person name="Wu L."/>
            <person name="Ma J."/>
        </authorList>
    </citation>
    <scope>NUCLEOTIDE SEQUENCE [LARGE SCALE GENOMIC DNA]</scope>
    <source>
        <strain evidence="3 4">JCM 15478</strain>
    </source>
</reference>
<comment type="caution">
    <text evidence="3">The sequence shown here is derived from an EMBL/GenBank/DDBJ whole genome shotgun (WGS) entry which is preliminary data.</text>
</comment>
<feature type="domain" description="GP-PDE" evidence="2">
    <location>
        <begin position="39"/>
        <end position="292"/>
    </location>
</feature>
<dbReference type="Proteomes" id="UP001500016">
    <property type="component" value="Unassembled WGS sequence"/>
</dbReference>
<evidence type="ECO:0000313" key="4">
    <source>
        <dbReference type="Proteomes" id="UP001500016"/>
    </source>
</evidence>
<feature type="signal peptide" evidence="1">
    <location>
        <begin position="1"/>
        <end position="26"/>
    </location>
</feature>
<feature type="chain" id="PRO_5045357307" evidence="1">
    <location>
        <begin position="27"/>
        <end position="303"/>
    </location>
</feature>
<keyword evidence="3" id="KW-0378">Hydrolase</keyword>
<evidence type="ECO:0000313" key="3">
    <source>
        <dbReference type="EMBL" id="GAA2081983.1"/>
    </source>
</evidence>
<dbReference type="PROSITE" id="PS51704">
    <property type="entry name" value="GP_PDE"/>
    <property type="match status" value="1"/>
</dbReference>
<dbReference type="SUPFAM" id="SSF51695">
    <property type="entry name" value="PLC-like phosphodiesterases"/>
    <property type="match status" value="1"/>
</dbReference>
<dbReference type="EMBL" id="BAAAPE010000010">
    <property type="protein sequence ID" value="GAA2081983.1"/>
    <property type="molecule type" value="Genomic_DNA"/>
</dbReference>
<keyword evidence="4" id="KW-1185">Reference proteome</keyword>
<name>A0ABN2W682_9ACTN</name>
<proteinExistence type="predicted"/>
<dbReference type="InterPro" id="IPR030395">
    <property type="entry name" value="GP_PDE_dom"/>
</dbReference>